<evidence type="ECO:0000313" key="2">
    <source>
        <dbReference type="EMBL" id="KAJ5180198.1"/>
    </source>
</evidence>
<feature type="region of interest" description="Disordered" evidence="1">
    <location>
        <begin position="616"/>
        <end position="674"/>
    </location>
</feature>
<feature type="compositionally biased region" description="Basic and acidic residues" evidence="1">
    <location>
        <begin position="373"/>
        <end position="382"/>
    </location>
</feature>
<dbReference type="SUPFAM" id="SSF50978">
    <property type="entry name" value="WD40 repeat-like"/>
    <property type="match status" value="1"/>
</dbReference>
<reference evidence="2" key="2">
    <citation type="journal article" date="2023" name="IMA Fungus">
        <title>Comparative genomic study of the Penicillium genus elucidates a diverse pangenome and 15 lateral gene transfer events.</title>
        <authorList>
            <person name="Petersen C."/>
            <person name="Sorensen T."/>
            <person name="Nielsen M.R."/>
            <person name="Sondergaard T.E."/>
            <person name="Sorensen J.L."/>
            <person name="Fitzpatrick D.A."/>
            <person name="Frisvad J.C."/>
            <person name="Nielsen K.L."/>
        </authorList>
    </citation>
    <scope>NUCLEOTIDE SEQUENCE</scope>
    <source>
        <strain evidence="2">IBT 21917</strain>
    </source>
</reference>
<comment type="caution">
    <text evidence="2">The sequence shown here is derived from an EMBL/GenBank/DDBJ whole genome shotgun (WGS) entry which is preliminary data.</text>
</comment>
<dbReference type="InterPro" id="IPR036322">
    <property type="entry name" value="WD40_repeat_dom_sf"/>
</dbReference>
<protein>
    <submittedName>
        <fullName evidence="2">Uncharacterized protein</fullName>
    </submittedName>
</protein>
<feature type="compositionally biased region" description="Basic and acidic residues" evidence="1">
    <location>
        <begin position="391"/>
        <end position="400"/>
    </location>
</feature>
<dbReference type="EMBL" id="JAPQKO010000002">
    <property type="protein sequence ID" value="KAJ5180198.1"/>
    <property type="molecule type" value="Genomic_DNA"/>
</dbReference>
<accession>A0A9W9ILA2</accession>
<dbReference type="Pfam" id="PF08728">
    <property type="entry name" value="CRT10"/>
    <property type="match status" value="2"/>
</dbReference>
<organism evidence="2 3">
    <name type="scientific">Penicillium capsulatum</name>
    <dbReference type="NCBI Taxonomy" id="69766"/>
    <lineage>
        <taxon>Eukaryota</taxon>
        <taxon>Fungi</taxon>
        <taxon>Dikarya</taxon>
        <taxon>Ascomycota</taxon>
        <taxon>Pezizomycotina</taxon>
        <taxon>Eurotiomycetes</taxon>
        <taxon>Eurotiomycetidae</taxon>
        <taxon>Eurotiales</taxon>
        <taxon>Aspergillaceae</taxon>
        <taxon>Penicillium</taxon>
    </lineage>
</organism>
<keyword evidence="3" id="KW-1185">Reference proteome</keyword>
<sequence length="724" mass="81907">MSRRQRNDFLPSSQRRNLVFTAHGENIHVWVPRGSLQLLGSQAAMVIRPVMKEPSRPGYISERCPHAINNILVDDLGRDEVLVLATDSGNICAYQVEAIFSAVNRKAKNRVSRQFDTAEADPVSPFFVENVEQSAWGLAIHKFARLIAVSSNTCRITVFAFALVDSASTSDNDNDSIGSPDTMTIDQSDPTWLPIETEEQLQQLQGLMPHHHRSRNLRLTYHGHFDNIPSVSFANFDLDASGAWMVSTDINNKIIVWKIWEHLRPWESYYPGHSAHDPPEMGWTVIPLDPRTFKDCQSIEDACGCRPSPLIFANRVILDVSRSIDEVPDASQGLAPNENRTGPLHLLPDDLAALDCCIDPVHGHGQSMESHDGLMDLCRSDGDANGSNGSEESHSEHHTQSDAGSRKTKPKHHPLSLFQEDNEHHRVPPRLCDFFYEDSGDAIPPEDLQNMAIHRTSLNILKLTALRPTFFPVLHFSERHITLAPYPMNIDVDVLCRNVLFQEDSHPDAMITCDRFNLVKYVPELGLVVAASQKGRVAIISLTRNQEVGYAFRIDWILPFYTQEQKRVRPSCPFLGLAVSPMPGFEIPPDIPNIPRGVDPQDWAEFNYRIINPDDEESSSMDSGWDQTSASHATTQSEHDHFAHSSSSPSNPEKNPESSNSHAKSSSGNDRHDRTLPEIHAQASRAYRPHETWHGWHPSRRYRLLLFYFDHTVMSYEFWHDWKY</sequence>
<feature type="compositionally biased region" description="Polar residues" evidence="1">
    <location>
        <begin position="620"/>
        <end position="636"/>
    </location>
</feature>
<evidence type="ECO:0000313" key="3">
    <source>
        <dbReference type="Proteomes" id="UP001146351"/>
    </source>
</evidence>
<feature type="region of interest" description="Disordered" evidence="1">
    <location>
        <begin position="373"/>
        <end position="422"/>
    </location>
</feature>
<feature type="compositionally biased region" description="Low complexity" evidence="1">
    <location>
        <begin position="645"/>
        <end position="667"/>
    </location>
</feature>
<dbReference type="AlphaFoldDB" id="A0A9W9ILA2"/>
<gene>
    <name evidence="2" type="ORF">N7492_003408</name>
</gene>
<name>A0A9W9ILA2_9EURO</name>
<dbReference type="InterPro" id="IPR014839">
    <property type="entry name" value="Crt10"/>
</dbReference>
<reference evidence="2" key="1">
    <citation type="submission" date="2022-11" db="EMBL/GenBank/DDBJ databases">
        <authorList>
            <person name="Petersen C."/>
        </authorList>
    </citation>
    <scope>NUCLEOTIDE SEQUENCE</scope>
    <source>
        <strain evidence="2">IBT 21917</strain>
    </source>
</reference>
<dbReference type="Proteomes" id="UP001146351">
    <property type="component" value="Unassembled WGS sequence"/>
</dbReference>
<proteinExistence type="predicted"/>
<evidence type="ECO:0000256" key="1">
    <source>
        <dbReference type="SAM" id="MobiDB-lite"/>
    </source>
</evidence>
<dbReference type="OrthoDB" id="5591786at2759"/>